<feature type="domain" description="AMP-dependent synthetase/ligase" evidence="3">
    <location>
        <begin position="11"/>
        <end position="403"/>
    </location>
</feature>
<proteinExistence type="inferred from homology"/>
<evidence type="ECO:0000256" key="2">
    <source>
        <dbReference type="ARBA" id="ARBA00022598"/>
    </source>
</evidence>
<dbReference type="Gene3D" id="2.30.38.10">
    <property type="entry name" value="Luciferase, Domain 3"/>
    <property type="match status" value="1"/>
</dbReference>
<dbReference type="PANTHER" id="PTHR43201">
    <property type="entry name" value="ACYL-COA SYNTHETASE"/>
    <property type="match status" value="1"/>
</dbReference>
<keyword evidence="2" id="KW-0436">Ligase</keyword>
<dbReference type="Gene3D" id="3.30.300.30">
    <property type="match status" value="1"/>
</dbReference>
<dbReference type="InterPro" id="IPR045851">
    <property type="entry name" value="AMP-bd_C_sf"/>
</dbReference>
<evidence type="ECO:0000313" key="6">
    <source>
        <dbReference type="Proteomes" id="UP001551482"/>
    </source>
</evidence>
<feature type="domain" description="AMP-binding enzyme C-terminal" evidence="4">
    <location>
        <begin position="453"/>
        <end position="530"/>
    </location>
</feature>
<dbReference type="SUPFAM" id="SSF56801">
    <property type="entry name" value="Acetyl-CoA synthetase-like"/>
    <property type="match status" value="1"/>
</dbReference>
<protein>
    <submittedName>
        <fullName evidence="5">AMP-binding protein</fullName>
    </submittedName>
</protein>
<evidence type="ECO:0000313" key="5">
    <source>
        <dbReference type="EMBL" id="MEU8132224.1"/>
    </source>
</evidence>
<gene>
    <name evidence="5" type="ORF">AB0C36_01820</name>
</gene>
<comment type="caution">
    <text evidence="5">The sequence shown here is derived from an EMBL/GenBank/DDBJ whole genome shotgun (WGS) entry which is preliminary data.</text>
</comment>
<sequence length="541" mass="56985">MHTSFWAVIAARADETPDTEMMADERGRRMTYGQYRDAAEKFAAHLADRGVGEGTVVTWQLPTWIESVVVVGALARLGAVQNPVMPIYRERELAFVTDQAASRLLIVPPVWRGFDYPAMAAAVAARNPALEVVVLDGAVRENGTSEGQASVDASSVDASSESVAPGVALPAGDPARLPPPPAIPDGPEQAPVRWYFYTSGTTADPKGARHTDATVMAGGTGMAERIACVPGDRVGLVFPFAHIGGCTTWLTSSVVFGVAMILTESFDPAATVELLRREGVTLAGAGTVFHQTYLAAQRRDPDRPLFPEVRCFPGGAAPKPPGLHAQMKKELGGVGIVAGWGLTEAPILTMAGVEDPDDALAAAEGRPTNGVRLRVVAPDGSDAAPGSEGELRAKGPQLMLGYLDPSLDAEAFDEDGWFRTGDLGRVDGAGNVFITGRLKDVIIRKGETISAKEVEDLLSGHPDVAEVAVIGLPDPATGERACAVVVAADPGTPPTLDALGEYLRGQGLMVQKLPERLEIVGTLPRNPAGKVLKKDLKERYA</sequence>
<dbReference type="PANTHER" id="PTHR43201:SF5">
    <property type="entry name" value="MEDIUM-CHAIN ACYL-COA LIGASE ACSF2, MITOCHONDRIAL"/>
    <property type="match status" value="1"/>
</dbReference>
<comment type="similarity">
    <text evidence="1">Belongs to the ATP-dependent AMP-binding enzyme family.</text>
</comment>
<dbReference type="Gene3D" id="3.40.50.980">
    <property type="match status" value="2"/>
</dbReference>
<keyword evidence="6" id="KW-1185">Reference proteome</keyword>
<evidence type="ECO:0000259" key="4">
    <source>
        <dbReference type="Pfam" id="PF13193"/>
    </source>
</evidence>
<dbReference type="InterPro" id="IPR025110">
    <property type="entry name" value="AMP-bd_C"/>
</dbReference>
<dbReference type="InterPro" id="IPR000873">
    <property type="entry name" value="AMP-dep_synth/lig_dom"/>
</dbReference>
<dbReference type="RefSeq" id="WP_358347708.1">
    <property type="nucleotide sequence ID" value="NZ_JBEZFP010000003.1"/>
</dbReference>
<organism evidence="5 6">
    <name type="scientific">Streptodolium elevatio</name>
    <dbReference type="NCBI Taxonomy" id="3157996"/>
    <lineage>
        <taxon>Bacteria</taxon>
        <taxon>Bacillati</taxon>
        <taxon>Actinomycetota</taxon>
        <taxon>Actinomycetes</taxon>
        <taxon>Kitasatosporales</taxon>
        <taxon>Streptomycetaceae</taxon>
        <taxon>Streptodolium</taxon>
    </lineage>
</organism>
<dbReference type="Pfam" id="PF13193">
    <property type="entry name" value="AMP-binding_C"/>
    <property type="match status" value="1"/>
</dbReference>
<dbReference type="Proteomes" id="UP001551482">
    <property type="component" value="Unassembled WGS sequence"/>
</dbReference>
<accession>A0ABV3D907</accession>
<dbReference type="Pfam" id="PF00501">
    <property type="entry name" value="AMP-binding"/>
    <property type="match status" value="1"/>
</dbReference>
<evidence type="ECO:0000256" key="1">
    <source>
        <dbReference type="ARBA" id="ARBA00006432"/>
    </source>
</evidence>
<evidence type="ECO:0000259" key="3">
    <source>
        <dbReference type="Pfam" id="PF00501"/>
    </source>
</evidence>
<name>A0ABV3D907_9ACTN</name>
<reference evidence="5 6" key="1">
    <citation type="submission" date="2024-06" db="EMBL/GenBank/DDBJ databases">
        <title>The Natural Products Discovery Center: Release of the First 8490 Sequenced Strains for Exploring Actinobacteria Biosynthetic Diversity.</title>
        <authorList>
            <person name="Kalkreuter E."/>
            <person name="Kautsar S.A."/>
            <person name="Yang D."/>
            <person name="Bader C.D."/>
            <person name="Teijaro C.N."/>
            <person name="Fluegel L."/>
            <person name="Davis C.M."/>
            <person name="Simpson J.R."/>
            <person name="Lauterbach L."/>
            <person name="Steele A.D."/>
            <person name="Gui C."/>
            <person name="Meng S."/>
            <person name="Li G."/>
            <person name="Viehrig K."/>
            <person name="Ye F."/>
            <person name="Su P."/>
            <person name="Kiefer A.F."/>
            <person name="Nichols A."/>
            <person name="Cepeda A.J."/>
            <person name="Yan W."/>
            <person name="Fan B."/>
            <person name="Jiang Y."/>
            <person name="Adhikari A."/>
            <person name="Zheng C.-J."/>
            <person name="Schuster L."/>
            <person name="Cowan T.M."/>
            <person name="Smanski M.J."/>
            <person name="Chevrette M.G."/>
            <person name="De Carvalho L.P.S."/>
            <person name="Shen B."/>
        </authorList>
    </citation>
    <scope>NUCLEOTIDE SEQUENCE [LARGE SCALE GENOMIC DNA]</scope>
    <source>
        <strain evidence="5 6">NPDC048946</strain>
    </source>
</reference>
<dbReference type="EMBL" id="JBEZFP010000003">
    <property type="protein sequence ID" value="MEU8132224.1"/>
    <property type="molecule type" value="Genomic_DNA"/>
</dbReference>